<dbReference type="Gene3D" id="3.30.2220.30">
    <property type="match status" value="1"/>
</dbReference>
<dbReference type="Proteomes" id="UP000220621">
    <property type="component" value="Unassembled WGS sequence"/>
</dbReference>
<evidence type="ECO:0000313" key="2">
    <source>
        <dbReference type="Proteomes" id="UP000220621"/>
    </source>
</evidence>
<dbReference type="AlphaFoldDB" id="A0A2A8BNB6"/>
<dbReference type="Pfam" id="PF08890">
    <property type="entry name" value="Phage_TAC_5"/>
    <property type="match status" value="1"/>
</dbReference>
<gene>
    <name evidence="1" type="ORF">CN611_14665</name>
</gene>
<evidence type="ECO:0008006" key="3">
    <source>
        <dbReference type="Google" id="ProtNLM"/>
    </source>
</evidence>
<protein>
    <recommendedName>
        <fullName evidence="3">Phage XkdN-like protein</fullName>
    </recommendedName>
</protein>
<name>A0A2A8BNB6_9BACI</name>
<dbReference type="InterPro" id="IPR014986">
    <property type="entry name" value="XkdN-like"/>
</dbReference>
<reference evidence="1 2" key="1">
    <citation type="submission" date="2017-09" db="EMBL/GenBank/DDBJ databases">
        <title>Large-scale bioinformatics analysis of Bacillus genomes uncovers conserved roles of natural products in bacterial physiology.</title>
        <authorList>
            <consortium name="Agbiome Team Llc"/>
            <person name="Bleich R.M."/>
            <person name="Grubbs K.J."/>
            <person name="Santa Maria K.C."/>
            <person name="Allen S.E."/>
            <person name="Farag S."/>
            <person name="Shank E.A."/>
            <person name="Bowers A."/>
        </authorList>
    </citation>
    <scope>NUCLEOTIDE SEQUENCE [LARGE SCALE GENOMIC DNA]</scope>
    <source>
        <strain evidence="1 2">AFS010764</strain>
    </source>
</reference>
<evidence type="ECO:0000313" key="1">
    <source>
        <dbReference type="EMBL" id="PEM55349.1"/>
    </source>
</evidence>
<comment type="caution">
    <text evidence="1">The sequence shown here is derived from an EMBL/GenBank/DDBJ whole genome shotgun (WGS) entry which is preliminary data.</text>
</comment>
<organism evidence="1 2">
    <name type="scientific">Bacillus wiedmannii</name>
    <dbReference type="NCBI Taxonomy" id="1890302"/>
    <lineage>
        <taxon>Bacteria</taxon>
        <taxon>Bacillati</taxon>
        <taxon>Bacillota</taxon>
        <taxon>Bacilli</taxon>
        <taxon>Bacillales</taxon>
        <taxon>Bacillaceae</taxon>
        <taxon>Bacillus</taxon>
        <taxon>Bacillus cereus group</taxon>
    </lineage>
</organism>
<sequence length="156" mass="17094">MTEINGGLVKVQYASLDDLFAVNTDDRVRGDITVQTIDGKYLKLPMKSVDAEVEQKIRKTSTTKIPQKKGMPPLEQMNEAKYNALMIAAATDETKTNINWSSPELQKKVGAAVPNPEFIVPKILSLGGIVKATQFIVELSGLGQDSMEEEIDAVKN</sequence>
<accession>A0A2A8BNB6</accession>
<dbReference type="EMBL" id="NUDL01000042">
    <property type="protein sequence ID" value="PEM55349.1"/>
    <property type="molecule type" value="Genomic_DNA"/>
</dbReference>
<dbReference type="RefSeq" id="WP_098102641.1">
    <property type="nucleotide sequence ID" value="NZ_NUDL01000042.1"/>
</dbReference>
<proteinExistence type="predicted"/>
<dbReference type="InterPro" id="IPR038559">
    <property type="entry name" value="XkdN-like_sf"/>
</dbReference>